<sequence>MKAIPFTFLLLFVFLFSNSVSAQFGNNGYNNGYGNNYGSNRRMNSGMDQSMSQQKPKEIPVEVTVAKIIEQIKPKLDLDELQVIALSNILTENIRTQGMLLKAEVSEDDKMANIKALSEVTDRKILELLNSDQKEKYNILNEEAKNPKKSKKEKKKKSE</sequence>
<organism evidence="3 4">
    <name type="scientific">Flavobacterium segetis</name>
    <dbReference type="NCBI Taxonomy" id="271157"/>
    <lineage>
        <taxon>Bacteria</taxon>
        <taxon>Pseudomonadati</taxon>
        <taxon>Bacteroidota</taxon>
        <taxon>Flavobacteriia</taxon>
        <taxon>Flavobacteriales</taxon>
        <taxon>Flavobacteriaceae</taxon>
        <taxon>Flavobacterium</taxon>
    </lineage>
</organism>
<dbReference type="RefSeq" id="WP_072987702.1">
    <property type="nucleotide sequence ID" value="NZ_FQWE01000001.1"/>
</dbReference>
<evidence type="ECO:0000256" key="1">
    <source>
        <dbReference type="SAM" id="MobiDB-lite"/>
    </source>
</evidence>
<evidence type="ECO:0000256" key="2">
    <source>
        <dbReference type="SAM" id="SignalP"/>
    </source>
</evidence>
<feature type="compositionally biased region" description="Basic residues" evidence="1">
    <location>
        <begin position="147"/>
        <end position="159"/>
    </location>
</feature>
<evidence type="ECO:0000313" key="4">
    <source>
        <dbReference type="Proteomes" id="UP000184036"/>
    </source>
</evidence>
<feature type="signal peptide" evidence="2">
    <location>
        <begin position="1"/>
        <end position="22"/>
    </location>
</feature>
<keyword evidence="4" id="KW-1185">Reference proteome</keyword>
<dbReference type="Proteomes" id="UP000184036">
    <property type="component" value="Unassembled WGS sequence"/>
</dbReference>
<proteinExistence type="predicted"/>
<reference evidence="4" key="1">
    <citation type="submission" date="2016-11" db="EMBL/GenBank/DDBJ databases">
        <authorList>
            <person name="Varghese N."/>
            <person name="Submissions S."/>
        </authorList>
    </citation>
    <scope>NUCLEOTIDE SEQUENCE [LARGE SCALE GENOMIC DNA]</scope>
    <source>
        <strain evidence="4">DSM 19741</strain>
    </source>
</reference>
<dbReference type="EMBL" id="FQWE01000001">
    <property type="protein sequence ID" value="SHF75197.1"/>
    <property type="molecule type" value="Genomic_DNA"/>
</dbReference>
<feature type="chain" id="PRO_5012386618" evidence="2">
    <location>
        <begin position="23"/>
        <end position="159"/>
    </location>
</feature>
<feature type="compositionally biased region" description="Basic and acidic residues" evidence="1">
    <location>
        <begin position="136"/>
        <end position="146"/>
    </location>
</feature>
<dbReference type="STRING" id="271157.SAMN05444396_101212"/>
<keyword evidence="2" id="KW-0732">Signal</keyword>
<evidence type="ECO:0000313" key="3">
    <source>
        <dbReference type="EMBL" id="SHF75197.1"/>
    </source>
</evidence>
<accession>A0A1M5E7J2</accession>
<dbReference type="OrthoDB" id="1360972at2"/>
<protein>
    <submittedName>
        <fullName evidence="3">Uncharacterized protein</fullName>
    </submittedName>
</protein>
<gene>
    <name evidence="3" type="ORF">SAMN05444396_101212</name>
</gene>
<feature type="region of interest" description="Disordered" evidence="1">
    <location>
        <begin position="136"/>
        <end position="159"/>
    </location>
</feature>
<dbReference type="AlphaFoldDB" id="A0A1M5E7J2"/>
<name>A0A1M5E7J2_9FLAO</name>